<dbReference type="SUPFAM" id="SSF52540">
    <property type="entry name" value="P-loop containing nucleoside triphosphate hydrolases"/>
    <property type="match status" value="1"/>
</dbReference>
<dbReference type="Pfam" id="PF00437">
    <property type="entry name" value="T2SSE"/>
    <property type="match status" value="1"/>
</dbReference>
<dbReference type="InterPro" id="IPR050921">
    <property type="entry name" value="T4SS_GSP_E_ATPase"/>
</dbReference>
<dbReference type="EMBL" id="JAAVTX010000004">
    <property type="protein sequence ID" value="NKE46213.1"/>
    <property type="molecule type" value="Genomic_DNA"/>
</dbReference>
<evidence type="ECO:0000256" key="1">
    <source>
        <dbReference type="ARBA" id="ARBA00006611"/>
    </source>
</evidence>
<evidence type="ECO:0000313" key="3">
    <source>
        <dbReference type="EMBL" id="NKE46213.1"/>
    </source>
</evidence>
<dbReference type="InterPro" id="IPR027417">
    <property type="entry name" value="P-loop_NTPase"/>
</dbReference>
<dbReference type="Proteomes" id="UP000765160">
    <property type="component" value="Unassembled WGS sequence"/>
</dbReference>
<dbReference type="RefSeq" id="WP_168050717.1">
    <property type="nucleotide sequence ID" value="NZ_JAATJR010000004.1"/>
</dbReference>
<dbReference type="PANTHER" id="PTHR30486">
    <property type="entry name" value="TWITCHING MOTILITY PROTEIN PILT"/>
    <property type="match status" value="1"/>
</dbReference>
<protein>
    <submittedName>
        <fullName evidence="3">CpaF family protein</fullName>
    </submittedName>
</protein>
<dbReference type="CDD" id="cd01130">
    <property type="entry name" value="VirB11-like_ATPase"/>
    <property type="match status" value="1"/>
</dbReference>
<organism evidence="3 4">
    <name type="scientific">Falsiroseomonas frigidaquae</name>
    <dbReference type="NCBI Taxonomy" id="487318"/>
    <lineage>
        <taxon>Bacteria</taxon>
        <taxon>Pseudomonadati</taxon>
        <taxon>Pseudomonadota</taxon>
        <taxon>Alphaproteobacteria</taxon>
        <taxon>Acetobacterales</taxon>
        <taxon>Roseomonadaceae</taxon>
        <taxon>Falsiroseomonas</taxon>
    </lineage>
</organism>
<proteinExistence type="inferred from homology"/>
<feature type="domain" description="Bacterial type II secretion system protein E" evidence="2">
    <location>
        <begin position="97"/>
        <end position="371"/>
    </location>
</feature>
<dbReference type="Gene3D" id="3.30.450.380">
    <property type="match status" value="1"/>
</dbReference>
<sequence>MKPFGRRQDAPMSMVEAKLPAEAGGTVLPLAPGVPLDQLRARVMEQVDPIVASELPRAALRAQLESLVHDLANRERIGLSAREQARIAEELEHDMVGYGPLEPLLADDTISDIMVNGPDHVFIERRGKLVRADVRFRNAQQVATIAQKMAATVGRRVDESSPLVDCRLLDGSRVNVVFPPLAIDGCSISIRKFSKKKIDLQAMADGGSMSHSVARVLEIAARCRLNVVVSGGTGSGKTTMMNAMSRFIDHGERIVTIEDAAELQLQQPHIVRLETRPPNLEGKGEINQRDLMKNALRMRPDRIIVGEVRGAEAFDMLQAMNTGHDGSYCTVHANTARDAVVRIENMVQMGQNNLPSRAIRTQIASAVDLIVQVERMRDGGRRVSQVSEVVGLEGEVITMNDVFAFEYLGDDENGRIRGRWVTPGIRPGFFDRLTYFGLGEAWMRAMQEGRDAA</sequence>
<dbReference type="Gene3D" id="3.40.50.300">
    <property type="entry name" value="P-loop containing nucleotide triphosphate hydrolases"/>
    <property type="match status" value="1"/>
</dbReference>
<dbReference type="PANTHER" id="PTHR30486:SF15">
    <property type="entry name" value="TYPE II_IV SECRETION SYSTEM ATPASE"/>
    <property type="match status" value="1"/>
</dbReference>
<dbReference type="InterPro" id="IPR001482">
    <property type="entry name" value="T2SS/T4SS_dom"/>
</dbReference>
<evidence type="ECO:0000313" key="4">
    <source>
        <dbReference type="Proteomes" id="UP000765160"/>
    </source>
</evidence>
<accession>A0ABX1F1M5</accession>
<comment type="similarity">
    <text evidence="1">Belongs to the GSP E family.</text>
</comment>
<name>A0ABX1F1M5_9PROT</name>
<keyword evidence="4" id="KW-1185">Reference proteome</keyword>
<comment type="caution">
    <text evidence="3">The sequence shown here is derived from an EMBL/GenBank/DDBJ whole genome shotgun (WGS) entry which is preliminary data.</text>
</comment>
<evidence type="ECO:0000259" key="2">
    <source>
        <dbReference type="Pfam" id="PF00437"/>
    </source>
</evidence>
<gene>
    <name evidence="3" type="ORF">HB662_15615</name>
</gene>
<reference evidence="3 4" key="1">
    <citation type="submission" date="2020-03" db="EMBL/GenBank/DDBJ databases">
        <title>Roseomonas selenitidurans sp. nov. isolated from soil.</title>
        <authorList>
            <person name="Liu H."/>
        </authorList>
    </citation>
    <scope>NUCLEOTIDE SEQUENCE [LARGE SCALE GENOMIC DNA]</scope>
    <source>
        <strain evidence="3 4">JCM 15073</strain>
    </source>
</reference>